<dbReference type="EC" id="2.4.99.24" evidence="4"/>
<dbReference type="Proteomes" id="UP000651156">
    <property type="component" value="Unassembled WGS sequence"/>
</dbReference>
<evidence type="ECO:0000313" key="7">
    <source>
        <dbReference type="Proteomes" id="UP000651156"/>
    </source>
</evidence>
<dbReference type="InterPro" id="IPR051199">
    <property type="entry name" value="LPS_LOS_Heptosyltrfase"/>
</dbReference>
<gene>
    <name evidence="6" type="primary">waaF</name>
    <name evidence="6" type="ORF">IQ230_00790</name>
</gene>
<evidence type="ECO:0000256" key="3">
    <source>
        <dbReference type="ARBA" id="ARBA00043995"/>
    </source>
</evidence>
<keyword evidence="7" id="KW-1185">Reference proteome</keyword>
<dbReference type="PANTHER" id="PTHR30160:SF1">
    <property type="entry name" value="LIPOPOLYSACCHARIDE 1,2-N-ACETYLGLUCOSAMINETRANSFERASE-RELATED"/>
    <property type="match status" value="1"/>
</dbReference>
<dbReference type="PANTHER" id="PTHR30160">
    <property type="entry name" value="TETRAACYLDISACCHARIDE 4'-KINASE-RELATED"/>
    <property type="match status" value="1"/>
</dbReference>
<dbReference type="EMBL" id="JADEWN010000001">
    <property type="protein sequence ID" value="MBE9188924.1"/>
    <property type="molecule type" value="Genomic_DNA"/>
</dbReference>
<evidence type="ECO:0000313" key="6">
    <source>
        <dbReference type="EMBL" id="MBE9188924.1"/>
    </source>
</evidence>
<evidence type="ECO:0000256" key="5">
    <source>
        <dbReference type="ARBA" id="ARBA00047503"/>
    </source>
</evidence>
<sequence length="360" mass="39953">MASWDCAENVLCIRLDTIGDVLMTTPAIRALKASHPQRQITLLTSSAGATTASLVPEIDNVMVYDAPWLKATAPRNNSRLEYEMAEHLRNLQFDAAVIFTVYSQNPLPSAFLCYLADIPLRLAHCHENPYQLLTNWVKDPEPEQFVRHEVRRQLDLVADVGCQIDNEKMSLRVSEQALDRVQMMLEQLGIEHQPWVVIHPGATAPSRRYPPAGFAEVARRLVTMGISVVFTGTEPERQLVEEIQTCADVTTRSLVGCLDLEEMAALIAIAPLLIANNTGPVHIAAAVGTPVVDLYALTNPQHTPWGVPHRVLFHDVPCKYCYKSVCPEGHHHCLELVTPSSVVMAVCELLQETQAHPILL</sequence>
<dbReference type="Pfam" id="PF01075">
    <property type="entry name" value="Glyco_transf_9"/>
    <property type="match status" value="1"/>
</dbReference>
<organism evidence="6 7">
    <name type="scientific">Gloeocapsopsis crepidinum LEGE 06123</name>
    <dbReference type="NCBI Taxonomy" id="588587"/>
    <lineage>
        <taxon>Bacteria</taxon>
        <taxon>Bacillati</taxon>
        <taxon>Cyanobacteriota</taxon>
        <taxon>Cyanophyceae</taxon>
        <taxon>Oscillatoriophycideae</taxon>
        <taxon>Chroococcales</taxon>
        <taxon>Chroococcaceae</taxon>
        <taxon>Gloeocapsopsis</taxon>
    </lineage>
</organism>
<evidence type="ECO:0000256" key="2">
    <source>
        <dbReference type="ARBA" id="ARBA00022679"/>
    </source>
</evidence>
<reference evidence="6 7" key="1">
    <citation type="submission" date="2020-10" db="EMBL/GenBank/DDBJ databases">
        <authorList>
            <person name="Castelo-Branco R."/>
            <person name="Eusebio N."/>
            <person name="Adriana R."/>
            <person name="Vieira A."/>
            <person name="Brugerolle De Fraissinette N."/>
            <person name="Rezende De Castro R."/>
            <person name="Schneider M.P."/>
            <person name="Vasconcelos V."/>
            <person name="Leao P.N."/>
        </authorList>
    </citation>
    <scope>NUCLEOTIDE SEQUENCE [LARGE SCALE GENOMIC DNA]</scope>
    <source>
        <strain evidence="6 7">LEGE 06123</strain>
    </source>
</reference>
<protein>
    <recommendedName>
        <fullName evidence="4">lipopolysaccharide heptosyltransferase II</fullName>
        <ecNumber evidence="4">2.4.99.24</ecNumber>
    </recommendedName>
</protein>
<proteinExistence type="inferred from homology"/>
<dbReference type="InterPro" id="IPR002201">
    <property type="entry name" value="Glyco_trans_9"/>
</dbReference>
<comment type="similarity">
    <text evidence="3">Belongs to the glycosyltransferase 9 family.</text>
</comment>
<dbReference type="Gene3D" id="3.40.50.2000">
    <property type="entry name" value="Glycogen Phosphorylase B"/>
    <property type="match status" value="2"/>
</dbReference>
<dbReference type="NCBIfam" id="TIGR02195">
    <property type="entry name" value="heptsyl_trn_II"/>
    <property type="match status" value="1"/>
</dbReference>
<comment type="caution">
    <text evidence="6">The sequence shown here is derived from an EMBL/GenBank/DDBJ whole genome shotgun (WGS) entry which is preliminary data.</text>
</comment>
<evidence type="ECO:0000256" key="1">
    <source>
        <dbReference type="ARBA" id="ARBA00022676"/>
    </source>
</evidence>
<dbReference type="CDD" id="cd03789">
    <property type="entry name" value="GT9_LPS_heptosyltransferase"/>
    <property type="match status" value="1"/>
</dbReference>
<dbReference type="InterPro" id="IPR011910">
    <property type="entry name" value="RfaF"/>
</dbReference>
<keyword evidence="1" id="KW-0328">Glycosyltransferase</keyword>
<comment type="catalytic activity">
    <reaction evidence="5">
        <text>an L-alpha-D-Hep-(1-&gt;5)-[alpha-Kdo-(2-&gt;4)]-alpha-Kdo-(2-&gt;6)-lipid A + ADP-L-glycero-beta-D-manno-heptose = an L-alpha-D-Hep-(1-&gt;3)-L-alpha-D-Hep-(1-&gt;5)-[alpha-Kdo-(2-&gt;4)]-alpha-Kdo-(2-&gt;6)-lipid A + ADP + H(+)</text>
        <dbReference type="Rhea" id="RHEA:74071"/>
        <dbReference type="ChEBI" id="CHEBI:15378"/>
        <dbReference type="ChEBI" id="CHEBI:61506"/>
        <dbReference type="ChEBI" id="CHEBI:193068"/>
        <dbReference type="ChEBI" id="CHEBI:193069"/>
        <dbReference type="ChEBI" id="CHEBI:456216"/>
        <dbReference type="EC" id="2.4.99.24"/>
    </reaction>
</comment>
<dbReference type="SUPFAM" id="SSF53756">
    <property type="entry name" value="UDP-Glycosyltransferase/glycogen phosphorylase"/>
    <property type="match status" value="1"/>
</dbReference>
<evidence type="ECO:0000256" key="4">
    <source>
        <dbReference type="ARBA" id="ARBA00044042"/>
    </source>
</evidence>
<keyword evidence="2" id="KW-0808">Transferase</keyword>
<accession>A0ABR9UKV9</accession>
<name>A0ABR9UKV9_9CHRO</name>